<dbReference type="SUPFAM" id="SSF52788">
    <property type="entry name" value="Phosphotyrosine protein phosphatases I"/>
    <property type="match status" value="1"/>
</dbReference>
<organism evidence="3 4">
    <name type="scientific">Plebeiibacterium marinum</name>
    <dbReference type="NCBI Taxonomy" id="2992111"/>
    <lineage>
        <taxon>Bacteria</taxon>
        <taxon>Pseudomonadati</taxon>
        <taxon>Bacteroidota</taxon>
        <taxon>Bacteroidia</taxon>
        <taxon>Marinilabiliales</taxon>
        <taxon>Marinilabiliaceae</taxon>
        <taxon>Plebeiibacterium</taxon>
    </lineage>
</organism>
<evidence type="ECO:0000313" key="3">
    <source>
        <dbReference type="EMBL" id="MCW3807813.1"/>
    </source>
</evidence>
<dbReference type="Proteomes" id="UP001207408">
    <property type="component" value="Unassembled WGS sequence"/>
</dbReference>
<gene>
    <name evidence="3" type="ORF">OM074_19445</name>
</gene>
<reference evidence="3" key="1">
    <citation type="submission" date="2022-10" db="EMBL/GenBank/DDBJ databases">
        <authorList>
            <person name="Yu W.X."/>
        </authorList>
    </citation>
    <scope>NUCLEOTIDE SEQUENCE</scope>
    <source>
        <strain evidence="3">D04</strain>
    </source>
</reference>
<dbReference type="RefSeq" id="WP_301202285.1">
    <property type="nucleotide sequence ID" value="NZ_JAPDPI010000062.1"/>
</dbReference>
<accession>A0AAE3MH00</accession>
<dbReference type="SMART" id="SM00226">
    <property type="entry name" value="LMWPc"/>
    <property type="match status" value="1"/>
</dbReference>
<feature type="domain" description="Phosphotyrosine protein phosphatase I" evidence="2">
    <location>
        <begin position="2"/>
        <end position="135"/>
    </location>
</feature>
<name>A0AAE3MH00_9BACT</name>
<keyword evidence="4" id="KW-1185">Reference proteome</keyword>
<dbReference type="Pfam" id="PF01451">
    <property type="entry name" value="LMWPc"/>
    <property type="match status" value="1"/>
</dbReference>
<comment type="caution">
    <text evidence="3">The sequence shown here is derived from an EMBL/GenBank/DDBJ whole genome shotgun (WGS) entry which is preliminary data.</text>
</comment>
<evidence type="ECO:0000259" key="2">
    <source>
        <dbReference type="SMART" id="SM00226"/>
    </source>
</evidence>
<dbReference type="EMBL" id="JAPDPI010000062">
    <property type="protein sequence ID" value="MCW3807813.1"/>
    <property type="molecule type" value="Genomic_DNA"/>
</dbReference>
<sequence length="141" mass="16444">MKKILVFSNKNSARSQMLQGWLSYYLKDKAEVMSAGNHVEPINMLAQKAMMESVIDINKYTSKNISEYNHVFFDYLIIVDHTKTDDIILNHEPAEIISHPFENPGLAEGTDMEKLRSYREICNDIEDYAMEFAMKHFNLFQ</sequence>
<dbReference type="AlphaFoldDB" id="A0AAE3MH00"/>
<dbReference type="PANTHER" id="PTHR43428">
    <property type="entry name" value="ARSENATE REDUCTASE"/>
    <property type="match status" value="1"/>
</dbReference>
<keyword evidence="1" id="KW-0059">Arsenical resistance</keyword>
<dbReference type="InterPro" id="IPR023485">
    <property type="entry name" value="Ptyr_pPase"/>
</dbReference>
<protein>
    <recommendedName>
        <fullName evidence="2">Phosphotyrosine protein phosphatase I domain-containing protein</fullName>
    </recommendedName>
</protein>
<dbReference type="Gene3D" id="3.40.50.2300">
    <property type="match status" value="1"/>
</dbReference>
<evidence type="ECO:0000256" key="1">
    <source>
        <dbReference type="ARBA" id="ARBA00022849"/>
    </source>
</evidence>
<proteinExistence type="predicted"/>
<evidence type="ECO:0000313" key="4">
    <source>
        <dbReference type="Proteomes" id="UP001207408"/>
    </source>
</evidence>
<dbReference type="GO" id="GO:0046685">
    <property type="term" value="P:response to arsenic-containing substance"/>
    <property type="evidence" value="ECO:0007669"/>
    <property type="project" value="UniProtKB-KW"/>
</dbReference>
<dbReference type="InterPro" id="IPR036196">
    <property type="entry name" value="Ptyr_pPase_sf"/>
</dbReference>
<dbReference type="PANTHER" id="PTHR43428:SF1">
    <property type="entry name" value="ARSENATE REDUCTASE"/>
    <property type="match status" value="1"/>
</dbReference>